<evidence type="ECO:0000259" key="5">
    <source>
        <dbReference type="PROSITE" id="PS51795"/>
    </source>
</evidence>
<dbReference type="AlphaFoldDB" id="A0A175YQX6"/>
<keyword evidence="3" id="KW-0862">Zinc</keyword>
<feature type="domain" description="FLZ-type" evidence="5">
    <location>
        <begin position="1"/>
        <end position="57"/>
    </location>
</feature>
<evidence type="ECO:0000256" key="4">
    <source>
        <dbReference type="PROSITE-ProRule" id="PRU01131"/>
    </source>
</evidence>
<organism evidence="6">
    <name type="scientific">Daucus carota subsp. sativus</name>
    <name type="common">Carrot</name>
    <dbReference type="NCBI Taxonomy" id="79200"/>
    <lineage>
        <taxon>Eukaryota</taxon>
        <taxon>Viridiplantae</taxon>
        <taxon>Streptophyta</taxon>
        <taxon>Embryophyta</taxon>
        <taxon>Tracheophyta</taxon>
        <taxon>Spermatophyta</taxon>
        <taxon>Magnoliopsida</taxon>
        <taxon>eudicotyledons</taxon>
        <taxon>Gunneridae</taxon>
        <taxon>Pentapetalae</taxon>
        <taxon>asterids</taxon>
        <taxon>campanulids</taxon>
        <taxon>Apiales</taxon>
        <taxon>Apiaceae</taxon>
        <taxon>Apioideae</taxon>
        <taxon>Scandiceae</taxon>
        <taxon>Daucinae</taxon>
        <taxon>Daucus</taxon>
        <taxon>Daucus sect. Daucus</taxon>
    </lineage>
</organism>
<dbReference type="Gramene" id="KZM85521">
    <property type="protein sequence ID" value="KZM85521"/>
    <property type="gene ID" value="DCAR_027057"/>
</dbReference>
<comment type="caution">
    <text evidence="6">The sequence shown here is derived from an EMBL/GenBank/DDBJ whole genome shotgun (WGS) entry which is preliminary data.</text>
</comment>
<gene>
    <name evidence="6" type="ORF">DCAR_027057</name>
</gene>
<evidence type="ECO:0000256" key="2">
    <source>
        <dbReference type="ARBA" id="ARBA00022723"/>
    </source>
</evidence>
<protein>
    <recommendedName>
        <fullName evidence="5">FLZ-type domain-containing protein</fullName>
    </recommendedName>
</protein>
<dbReference type="InterPro" id="IPR007650">
    <property type="entry name" value="Zf-FLZ_dom"/>
</dbReference>
<dbReference type="EMBL" id="LNRQ01000008">
    <property type="protein sequence ID" value="KZM85521.1"/>
    <property type="molecule type" value="Genomic_DNA"/>
</dbReference>
<accession>A0A175YQX6</accession>
<dbReference type="PROSITE" id="PS51795">
    <property type="entry name" value="ZF_FLZ"/>
    <property type="match status" value="1"/>
</dbReference>
<name>A0A175YQX6_DAUCS</name>
<evidence type="ECO:0000256" key="1">
    <source>
        <dbReference type="ARBA" id="ARBA00009374"/>
    </source>
</evidence>
<keyword evidence="2" id="KW-0479">Metal-binding</keyword>
<comment type="similarity">
    <text evidence="1">Belongs to the FLZ family.</text>
</comment>
<reference evidence="6" key="1">
    <citation type="journal article" date="2016" name="Nat. Genet.">
        <title>A high-quality carrot genome assembly provides new insights into carotenoid accumulation and asterid genome evolution.</title>
        <authorList>
            <person name="Iorizzo M."/>
            <person name="Ellison S."/>
            <person name="Senalik D."/>
            <person name="Zeng P."/>
            <person name="Satapoomin P."/>
            <person name="Huang J."/>
            <person name="Bowman M."/>
            <person name="Iovene M."/>
            <person name="Sanseverino W."/>
            <person name="Cavagnaro P."/>
            <person name="Yildiz M."/>
            <person name="Macko-Podgorni A."/>
            <person name="Moranska E."/>
            <person name="Grzebelus E."/>
            <person name="Grzebelus D."/>
            <person name="Ashrafi H."/>
            <person name="Zheng Z."/>
            <person name="Cheng S."/>
            <person name="Spooner D."/>
            <person name="Van Deynze A."/>
            <person name="Simon P."/>
        </authorList>
    </citation>
    <scope>NUCLEOTIDE SEQUENCE [LARGE SCALE GENOMIC DNA]</scope>
    <source>
        <tissue evidence="6">Leaf</tissue>
    </source>
</reference>
<evidence type="ECO:0000256" key="3">
    <source>
        <dbReference type="ARBA" id="ARBA00022771"/>
    </source>
</evidence>
<keyword evidence="3" id="KW-0863">Zinc-finger</keyword>
<sequence length="98" mass="11140">MGLVFAFVACINTHSNILPVYVSELKRLIENVWCRGDKGFCSEECRCRQIDMDEEDQTAAFMTPKNNTYKVKKTTNCSSYYSASASKTTRNRAFEFAG</sequence>
<feature type="zinc finger region" description="FLZ-type" evidence="4">
    <location>
        <begin position="1"/>
        <end position="57"/>
    </location>
</feature>
<dbReference type="GO" id="GO:0008270">
    <property type="term" value="F:zinc ion binding"/>
    <property type="evidence" value="ECO:0007669"/>
    <property type="project" value="UniProtKB-KW"/>
</dbReference>
<evidence type="ECO:0000313" key="6">
    <source>
        <dbReference type="EMBL" id="KZM85521.1"/>
    </source>
</evidence>
<proteinExistence type="inferred from homology"/>
<dbReference type="Pfam" id="PF04570">
    <property type="entry name" value="zf-FLZ"/>
    <property type="match status" value="1"/>
</dbReference>